<dbReference type="Proteomes" id="UP000325081">
    <property type="component" value="Unassembled WGS sequence"/>
</dbReference>
<gene>
    <name evidence="2" type="ORF">STAS_16235</name>
</gene>
<feature type="region of interest" description="Disordered" evidence="1">
    <location>
        <begin position="1"/>
        <end position="29"/>
    </location>
</feature>
<dbReference type="EMBL" id="BKCP01005727">
    <property type="protein sequence ID" value="GER39603.1"/>
    <property type="molecule type" value="Genomic_DNA"/>
</dbReference>
<accession>A0A5A7Q379</accession>
<sequence length="249" mass="27695">MRPTHPLHPPLPSEKPHTSNTTAIDPTTDRIPTNKKLIFLRACLAVEQGWSSLRLKLHKPGFSIRPDTNNWTSNSINLTLASSFGISPDSLLFERFKYVSLGNFPISGGMRPENPFSDKSINVSCARSPIVDGISPLKLFPCSRISVNFDNLFIHEGSTPENSFPLVTNLPRLCNSHISSGSSPEKLLPEINICWRLFADETDCGICPWSLLFESSIYSSKPNPHSLSGTVPDNWLFSIRNRTKLVHSP</sequence>
<evidence type="ECO:0000313" key="3">
    <source>
        <dbReference type="Proteomes" id="UP000325081"/>
    </source>
</evidence>
<organism evidence="2 3">
    <name type="scientific">Striga asiatica</name>
    <name type="common">Asiatic witchweed</name>
    <name type="synonym">Buchnera asiatica</name>
    <dbReference type="NCBI Taxonomy" id="4170"/>
    <lineage>
        <taxon>Eukaryota</taxon>
        <taxon>Viridiplantae</taxon>
        <taxon>Streptophyta</taxon>
        <taxon>Embryophyta</taxon>
        <taxon>Tracheophyta</taxon>
        <taxon>Spermatophyta</taxon>
        <taxon>Magnoliopsida</taxon>
        <taxon>eudicotyledons</taxon>
        <taxon>Gunneridae</taxon>
        <taxon>Pentapetalae</taxon>
        <taxon>asterids</taxon>
        <taxon>lamiids</taxon>
        <taxon>Lamiales</taxon>
        <taxon>Orobanchaceae</taxon>
        <taxon>Buchnereae</taxon>
        <taxon>Striga</taxon>
    </lineage>
</organism>
<protein>
    <submittedName>
        <fullName evidence="2">Pesticidal crystal protein cry25Aa</fullName>
    </submittedName>
</protein>
<evidence type="ECO:0000256" key="1">
    <source>
        <dbReference type="SAM" id="MobiDB-lite"/>
    </source>
</evidence>
<name>A0A5A7Q379_STRAF</name>
<keyword evidence="3" id="KW-1185">Reference proteome</keyword>
<evidence type="ECO:0000313" key="2">
    <source>
        <dbReference type="EMBL" id="GER39603.1"/>
    </source>
</evidence>
<reference evidence="3" key="1">
    <citation type="journal article" date="2019" name="Curr. Biol.">
        <title>Genome Sequence of Striga asiatica Provides Insight into the Evolution of Plant Parasitism.</title>
        <authorList>
            <person name="Yoshida S."/>
            <person name="Kim S."/>
            <person name="Wafula E.K."/>
            <person name="Tanskanen J."/>
            <person name="Kim Y.M."/>
            <person name="Honaas L."/>
            <person name="Yang Z."/>
            <person name="Spallek T."/>
            <person name="Conn C.E."/>
            <person name="Ichihashi Y."/>
            <person name="Cheong K."/>
            <person name="Cui S."/>
            <person name="Der J.P."/>
            <person name="Gundlach H."/>
            <person name="Jiao Y."/>
            <person name="Hori C."/>
            <person name="Ishida J.K."/>
            <person name="Kasahara H."/>
            <person name="Kiba T."/>
            <person name="Kim M.S."/>
            <person name="Koo N."/>
            <person name="Laohavisit A."/>
            <person name="Lee Y.H."/>
            <person name="Lumba S."/>
            <person name="McCourt P."/>
            <person name="Mortimer J.C."/>
            <person name="Mutuku J.M."/>
            <person name="Nomura T."/>
            <person name="Sasaki-Sekimoto Y."/>
            <person name="Seto Y."/>
            <person name="Wang Y."/>
            <person name="Wakatake T."/>
            <person name="Sakakibara H."/>
            <person name="Demura T."/>
            <person name="Yamaguchi S."/>
            <person name="Yoneyama K."/>
            <person name="Manabe R.I."/>
            <person name="Nelson D.C."/>
            <person name="Schulman A.H."/>
            <person name="Timko M.P."/>
            <person name="dePamphilis C.W."/>
            <person name="Choi D."/>
            <person name="Shirasu K."/>
        </authorList>
    </citation>
    <scope>NUCLEOTIDE SEQUENCE [LARGE SCALE GENOMIC DNA]</scope>
    <source>
        <strain evidence="3">cv. UVA1</strain>
    </source>
</reference>
<feature type="compositionally biased region" description="Pro residues" evidence="1">
    <location>
        <begin position="1"/>
        <end position="13"/>
    </location>
</feature>
<proteinExistence type="predicted"/>
<dbReference type="AlphaFoldDB" id="A0A5A7Q379"/>
<comment type="caution">
    <text evidence="2">The sequence shown here is derived from an EMBL/GenBank/DDBJ whole genome shotgun (WGS) entry which is preliminary data.</text>
</comment>